<feature type="region of interest" description="Disordered" evidence="1">
    <location>
        <begin position="112"/>
        <end position="195"/>
    </location>
</feature>
<dbReference type="AlphaFoldDB" id="A0A843TZP2"/>
<proteinExistence type="predicted"/>
<feature type="compositionally biased region" description="Basic and acidic residues" evidence="1">
    <location>
        <begin position="132"/>
        <end position="147"/>
    </location>
</feature>
<comment type="caution">
    <text evidence="3">The sequence shown here is derived from an EMBL/GenBank/DDBJ whole genome shotgun (WGS) entry which is preliminary data.</text>
</comment>
<sequence length="209" mass="23418">MSSISDSRLRSCSNSLRISSISESRLRASVRNSSTSILRLTEGGCLDKRKWMPVGASPPFGCHFPVKENGDFEKEPDRAHMKGAQVLERNAIPGWSIDGFVEFIESGWRSGWRSDWRSSTSAARRQRGAGLDAREREREREREDLQIRMRRRSRVSRRRRRSPDEDAAGAGRSPEEDAAGAGRSPEEEIVAGALGRREIAKEEVFTGAS</sequence>
<dbReference type="InterPro" id="IPR006946">
    <property type="entry name" value="DGR2-like_dom"/>
</dbReference>
<organism evidence="3 4">
    <name type="scientific">Colocasia esculenta</name>
    <name type="common">Wild taro</name>
    <name type="synonym">Arum esculentum</name>
    <dbReference type="NCBI Taxonomy" id="4460"/>
    <lineage>
        <taxon>Eukaryota</taxon>
        <taxon>Viridiplantae</taxon>
        <taxon>Streptophyta</taxon>
        <taxon>Embryophyta</taxon>
        <taxon>Tracheophyta</taxon>
        <taxon>Spermatophyta</taxon>
        <taxon>Magnoliopsida</taxon>
        <taxon>Liliopsida</taxon>
        <taxon>Araceae</taxon>
        <taxon>Aroideae</taxon>
        <taxon>Colocasieae</taxon>
        <taxon>Colocasia</taxon>
    </lineage>
</organism>
<feature type="compositionally biased region" description="Basic residues" evidence="1">
    <location>
        <begin position="148"/>
        <end position="161"/>
    </location>
</feature>
<evidence type="ECO:0000313" key="3">
    <source>
        <dbReference type="EMBL" id="MQL76801.1"/>
    </source>
</evidence>
<feature type="compositionally biased region" description="Low complexity" evidence="1">
    <location>
        <begin position="112"/>
        <end position="121"/>
    </location>
</feature>
<evidence type="ECO:0000313" key="4">
    <source>
        <dbReference type="Proteomes" id="UP000652761"/>
    </source>
</evidence>
<dbReference type="Proteomes" id="UP000652761">
    <property type="component" value="Unassembled WGS sequence"/>
</dbReference>
<protein>
    <recommendedName>
        <fullName evidence="2">DUF642 domain-containing protein</fullName>
    </recommendedName>
</protein>
<accession>A0A843TZP2</accession>
<feature type="domain" description="DUF642" evidence="2">
    <location>
        <begin position="68"/>
        <end position="110"/>
    </location>
</feature>
<dbReference type="EMBL" id="NMUH01000318">
    <property type="protein sequence ID" value="MQL76801.1"/>
    <property type="molecule type" value="Genomic_DNA"/>
</dbReference>
<keyword evidence="4" id="KW-1185">Reference proteome</keyword>
<name>A0A843TZP2_COLES</name>
<dbReference type="Pfam" id="PF04862">
    <property type="entry name" value="DUF642"/>
    <property type="match status" value="1"/>
</dbReference>
<evidence type="ECO:0000256" key="1">
    <source>
        <dbReference type="SAM" id="MobiDB-lite"/>
    </source>
</evidence>
<evidence type="ECO:0000259" key="2">
    <source>
        <dbReference type="Pfam" id="PF04862"/>
    </source>
</evidence>
<reference evidence="3" key="1">
    <citation type="submission" date="2017-07" db="EMBL/GenBank/DDBJ databases">
        <title>Taro Niue Genome Assembly and Annotation.</title>
        <authorList>
            <person name="Atibalentja N."/>
            <person name="Keating K."/>
            <person name="Fields C.J."/>
        </authorList>
    </citation>
    <scope>NUCLEOTIDE SEQUENCE</scope>
    <source>
        <strain evidence="3">Niue_2</strain>
        <tissue evidence="3">Leaf</tissue>
    </source>
</reference>
<gene>
    <name evidence="3" type="ORF">Taro_009203</name>
</gene>